<comment type="caution">
    <text evidence="7">The sequence shown here is derived from an EMBL/GenBank/DDBJ whole genome shotgun (WGS) entry which is preliminary data.</text>
</comment>
<keyword evidence="8" id="KW-1185">Reference proteome</keyword>
<dbReference type="PANTHER" id="PTHR21711:SF0">
    <property type="entry name" value="MITOCHONDRIAL INNER MEMBRANE PROTEASE ATP23 HOMOLOG"/>
    <property type="match status" value="1"/>
</dbReference>
<evidence type="ECO:0000256" key="2">
    <source>
        <dbReference type="ARBA" id="ARBA00022670"/>
    </source>
</evidence>
<dbReference type="GO" id="GO:0005739">
    <property type="term" value="C:mitochondrion"/>
    <property type="evidence" value="ECO:0007669"/>
    <property type="project" value="GOC"/>
</dbReference>
<keyword evidence="2 6" id="KW-0645">Protease</keyword>
<evidence type="ECO:0000256" key="4">
    <source>
        <dbReference type="ARBA" id="ARBA00022801"/>
    </source>
</evidence>
<sequence>MEFFQNFMKLIPSVFASEPRNDGHDAVLSQNQISVEENNTEGDEVTDQPNVVGKRVKPNISDRPEIYSDVIVENNDSSKYFLERGNVRYKPTWSRILMMQDGSERLTRYNCEKKLYSLIQEEPLVKLLIGALKSSGCPVDIRRNFSCEVCCQGVYGGYDTETQQVVVCQNNVVREDIMATIVTHELIHMFDHCVNNTDFKKPEHLACTEIRAINLTSCSLLDSFWSGYVSLVDLIKSNYGKVHATCVKERALNSVLAASLLSEDEARSVIDRVFPFCYPDLEPIGRRLRHKTTDNSRAYYDGKHYGYV</sequence>
<proteinExistence type="inferred from homology"/>
<evidence type="ECO:0000313" key="8">
    <source>
        <dbReference type="Proteomes" id="UP001219518"/>
    </source>
</evidence>
<evidence type="ECO:0000256" key="6">
    <source>
        <dbReference type="RuleBase" id="RU364057"/>
    </source>
</evidence>
<dbReference type="AlphaFoldDB" id="A0AAE1H024"/>
<evidence type="ECO:0000313" key="7">
    <source>
        <dbReference type="EMBL" id="KAK3911085.1"/>
    </source>
</evidence>
<name>A0AAE1H024_9NEOP</name>
<dbReference type="GO" id="GO:0034982">
    <property type="term" value="P:mitochondrial protein processing"/>
    <property type="evidence" value="ECO:0007669"/>
    <property type="project" value="TreeGrafter"/>
</dbReference>
<dbReference type="Pfam" id="PF09768">
    <property type="entry name" value="Peptidase_M76"/>
    <property type="match status" value="1"/>
</dbReference>
<keyword evidence="4 6" id="KW-0378">Hydrolase</keyword>
<reference evidence="7" key="1">
    <citation type="submission" date="2021-07" db="EMBL/GenBank/DDBJ databases">
        <authorList>
            <person name="Catto M.A."/>
            <person name="Jacobson A."/>
            <person name="Kennedy G."/>
            <person name="Labadie P."/>
            <person name="Hunt B.G."/>
            <person name="Srinivasan R."/>
        </authorList>
    </citation>
    <scope>NUCLEOTIDE SEQUENCE</scope>
    <source>
        <strain evidence="7">PL_HMW_Pooled</strain>
        <tissue evidence="7">Head</tissue>
    </source>
</reference>
<dbReference type="GO" id="GO:0033615">
    <property type="term" value="P:mitochondrial proton-transporting ATP synthase complex assembly"/>
    <property type="evidence" value="ECO:0007669"/>
    <property type="project" value="TreeGrafter"/>
</dbReference>
<dbReference type="PANTHER" id="PTHR21711">
    <property type="entry name" value="MITOCHONDRIAL INNER MEMBRANE PROTEASE"/>
    <property type="match status" value="1"/>
</dbReference>
<keyword evidence="5 6" id="KW-0482">Metalloprotease</keyword>
<dbReference type="InterPro" id="IPR019165">
    <property type="entry name" value="Peptidase_M76_ATP23"/>
</dbReference>
<evidence type="ECO:0000256" key="5">
    <source>
        <dbReference type="ARBA" id="ARBA00023049"/>
    </source>
</evidence>
<gene>
    <name evidence="7" type="ORF">KUF71_020789</name>
</gene>
<accession>A0AAE1H024</accession>
<dbReference type="GO" id="GO:0046872">
    <property type="term" value="F:metal ion binding"/>
    <property type="evidence" value="ECO:0007669"/>
    <property type="project" value="UniProtKB-KW"/>
</dbReference>
<evidence type="ECO:0000256" key="1">
    <source>
        <dbReference type="ARBA" id="ARBA00009915"/>
    </source>
</evidence>
<dbReference type="Proteomes" id="UP001219518">
    <property type="component" value="Unassembled WGS sequence"/>
</dbReference>
<evidence type="ECO:0000256" key="3">
    <source>
        <dbReference type="ARBA" id="ARBA00022723"/>
    </source>
</evidence>
<dbReference type="EC" id="3.4.24.-" evidence="6"/>
<comment type="similarity">
    <text evidence="1 6">Belongs to the peptidase M76 family.</text>
</comment>
<reference evidence="7" key="2">
    <citation type="journal article" date="2023" name="BMC Genomics">
        <title>Pest status, molecular evolution, and epigenetic factors derived from the genome assembly of Frankliniella fusca, a thysanopteran phytovirus vector.</title>
        <authorList>
            <person name="Catto M.A."/>
            <person name="Labadie P.E."/>
            <person name="Jacobson A.L."/>
            <person name="Kennedy G.G."/>
            <person name="Srinivasan R."/>
            <person name="Hunt B.G."/>
        </authorList>
    </citation>
    <scope>NUCLEOTIDE SEQUENCE</scope>
    <source>
        <strain evidence="7">PL_HMW_Pooled</strain>
    </source>
</reference>
<organism evidence="7 8">
    <name type="scientific">Frankliniella fusca</name>
    <dbReference type="NCBI Taxonomy" id="407009"/>
    <lineage>
        <taxon>Eukaryota</taxon>
        <taxon>Metazoa</taxon>
        <taxon>Ecdysozoa</taxon>
        <taxon>Arthropoda</taxon>
        <taxon>Hexapoda</taxon>
        <taxon>Insecta</taxon>
        <taxon>Pterygota</taxon>
        <taxon>Neoptera</taxon>
        <taxon>Paraneoptera</taxon>
        <taxon>Thysanoptera</taxon>
        <taxon>Terebrantia</taxon>
        <taxon>Thripoidea</taxon>
        <taxon>Thripidae</taxon>
        <taxon>Frankliniella</taxon>
    </lineage>
</organism>
<dbReference type="GO" id="GO:0004222">
    <property type="term" value="F:metalloendopeptidase activity"/>
    <property type="evidence" value="ECO:0007669"/>
    <property type="project" value="InterPro"/>
</dbReference>
<dbReference type="EMBL" id="JAHWGI010000219">
    <property type="protein sequence ID" value="KAK3911085.1"/>
    <property type="molecule type" value="Genomic_DNA"/>
</dbReference>
<keyword evidence="3 6" id="KW-0479">Metal-binding</keyword>
<protein>
    <recommendedName>
        <fullName evidence="6">Mitochondrial inner membrane protease ATP23</fullName>
        <ecNumber evidence="6">3.4.24.-</ecNumber>
    </recommendedName>
</protein>